<dbReference type="EMBL" id="GBRH01223876">
    <property type="protein sequence ID" value="JAD74019.1"/>
    <property type="molecule type" value="Transcribed_RNA"/>
</dbReference>
<sequence length="35" mass="4223">MNLENCGTLWCYHYCHFLQNIRKKGHFSESSFITN</sequence>
<reference evidence="1" key="1">
    <citation type="submission" date="2014-09" db="EMBL/GenBank/DDBJ databases">
        <authorList>
            <person name="Magalhaes I.L.F."/>
            <person name="Oliveira U."/>
            <person name="Santos F.R."/>
            <person name="Vidigal T.H.D.A."/>
            <person name="Brescovit A.D."/>
            <person name="Santos A.J."/>
        </authorList>
    </citation>
    <scope>NUCLEOTIDE SEQUENCE</scope>
    <source>
        <tissue evidence="1">Shoot tissue taken approximately 20 cm above the soil surface</tissue>
    </source>
</reference>
<proteinExistence type="predicted"/>
<name>A0A0A9CCH0_ARUDO</name>
<evidence type="ECO:0000313" key="1">
    <source>
        <dbReference type="EMBL" id="JAD74019.1"/>
    </source>
</evidence>
<dbReference type="AlphaFoldDB" id="A0A0A9CCH0"/>
<organism evidence="1">
    <name type="scientific">Arundo donax</name>
    <name type="common">Giant reed</name>
    <name type="synonym">Donax arundinaceus</name>
    <dbReference type="NCBI Taxonomy" id="35708"/>
    <lineage>
        <taxon>Eukaryota</taxon>
        <taxon>Viridiplantae</taxon>
        <taxon>Streptophyta</taxon>
        <taxon>Embryophyta</taxon>
        <taxon>Tracheophyta</taxon>
        <taxon>Spermatophyta</taxon>
        <taxon>Magnoliopsida</taxon>
        <taxon>Liliopsida</taxon>
        <taxon>Poales</taxon>
        <taxon>Poaceae</taxon>
        <taxon>PACMAD clade</taxon>
        <taxon>Arundinoideae</taxon>
        <taxon>Arundineae</taxon>
        <taxon>Arundo</taxon>
    </lineage>
</organism>
<reference evidence="1" key="2">
    <citation type="journal article" date="2015" name="Data Brief">
        <title>Shoot transcriptome of the giant reed, Arundo donax.</title>
        <authorList>
            <person name="Barrero R.A."/>
            <person name="Guerrero F.D."/>
            <person name="Moolhuijzen P."/>
            <person name="Goolsby J.A."/>
            <person name="Tidwell J."/>
            <person name="Bellgard S.E."/>
            <person name="Bellgard M.I."/>
        </authorList>
    </citation>
    <scope>NUCLEOTIDE SEQUENCE</scope>
    <source>
        <tissue evidence="1">Shoot tissue taken approximately 20 cm above the soil surface</tissue>
    </source>
</reference>
<protein>
    <submittedName>
        <fullName evidence="1">Uncharacterized protein</fullName>
    </submittedName>
</protein>
<accession>A0A0A9CCH0</accession>